<dbReference type="PANTHER" id="PTHR15811:SF5">
    <property type="entry name" value="MTH938 DOMAIN-CONTAINING PROTEIN"/>
    <property type="match status" value="1"/>
</dbReference>
<dbReference type="AlphaFoldDB" id="A0A0R3TGZ2"/>
<name>A0A0R3TGZ2_RODNA</name>
<dbReference type="OrthoDB" id="413520at2759"/>
<sequence>MPVDIGTSHWHGITREDVEELKNKDAEYIVLTRGQWTFLHIPPAIVKDLEDLNFKVIVERTPVAMATYNKLVSEGHRVAGLFHTTC</sequence>
<reference evidence="1 2" key="2">
    <citation type="submission" date="2018-11" db="EMBL/GenBank/DDBJ databases">
        <authorList>
            <consortium name="Pathogen Informatics"/>
        </authorList>
    </citation>
    <scope>NUCLEOTIDE SEQUENCE [LARGE SCALE GENOMIC DNA]</scope>
</reference>
<organism evidence="3">
    <name type="scientific">Rodentolepis nana</name>
    <name type="common">Dwarf tapeworm</name>
    <name type="synonym">Hymenolepis nana</name>
    <dbReference type="NCBI Taxonomy" id="102285"/>
    <lineage>
        <taxon>Eukaryota</taxon>
        <taxon>Metazoa</taxon>
        <taxon>Spiralia</taxon>
        <taxon>Lophotrochozoa</taxon>
        <taxon>Platyhelminthes</taxon>
        <taxon>Cestoda</taxon>
        <taxon>Eucestoda</taxon>
        <taxon>Cyclophyllidea</taxon>
        <taxon>Hymenolepididae</taxon>
        <taxon>Rodentolepis</taxon>
    </lineage>
</organism>
<evidence type="ECO:0000313" key="3">
    <source>
        <dbReference type="WBParaSite" id="HNAJ_0000633301-mRNA-1"/>
    </source>
</evidence>
<reference evidence="3" key="1">
    <citation type="submission" date="2017-02" db="UniProtKB">
        <authorList>
            <consortium name="WormBaseParasite"/>
        </authorList>
    </citation>
    <scope>IDENTIFICATION</scope>
</reference>
<dbReference type="EMBL" id="UZAE01006703">
    <property type="protein sequence ID" value="VDO02189.1"/>
    <property type="molecule type" value="Genomic_DNA"/>
</dbReference>
<accession>A0A0R3TGZ2</accession>
<gene>
    <name evidence="1" type="ORF">HNAJ_LOCUS6329</name>
</gene>
<dbReference type="Pfam" id="PF04430">
    <property type="entry name" value="DUF498"/>
    <property type="match status" value="1"/>
</dbReference>
<dbReference type="GO" id="GO:0005737">
    <property type="term" value="C:cytoplasm"/>
    <property type="evidence" value="ECO:0007669"/>
    <property type="project" value="TreeGrafter"/>
</dbReference>
<dbReference type="SUPFAM" id="SSF64076">
    <property type="entry name" value="MTH938-like"/>
    <property type="match status" value="1"/>
</dbReference>
<dbReference type="WBParaSite" id="HNAJ_0000633301-mRNA-1">
    <property type="protein sequence ID" value="HNAJ_0000633301-mRNA-1"/>
    <property type="gene ID" value="HNAJ_0000633301"/>
</dbReference>
<proteinExistence type="predicted"/>
<dbReference type="Gene3D" id="3.40.1230.10">
    <property type="entry name" value="MTH938-like"/>
    <property type="match status" value="1"/>
</dbReference>
<protein>
    <submittedName>
        <fullName evidence="3">Hydroxyacid dehydrogenase</fullName>
    </submittedName>
</protein>
<dbReference type="Proteomes" id="UP000278807">
    <property type="component" value="Unassembled WGS sequence"/>
</dbReference>
<dbReference type="STRING" id="102285.A0A0R3TGZ2"/>
<keyword evidence="2" id="KW-1185">Reference proteome</keyword>
<dbReference type="InterPro" id="IPR007523">
    <property type="entry name" value="NDUFAF3/AAMDC"/>
</dbReference>
<dbReference type="InterPro" id="IPR036748">
    <property type="entry name" value="MTH938-like_sf"/>
</dbReference>
<dbReference type="PANTHER" id="PTHR15811">
    <property type="entry name" value="MTH938 DOMAIN-CONTAINING PROTEIN"/>
    <property type="match status" value="1"/>
</dbReference>
<evidence type="ECO:0000313" key="1">
    <source>
        <dbReference type="EMBL" id="VDO02189.1"/>
    </source>
</evidence>
<evidence type="ECO:0000313" key="2">
    <source>
        <dbReference type="Proteomes" id="UP000278807"/>
    </source>
</evidence>